<evidence type="ECO:0000313" key="2">
    <source>
        <dbReference type="Proteomes" id="UP000294850"/>
    </source>
</evidence>
<dbReference type="RefSeq" id="WP_131959389.1">
    <property type="nucleotide sequence ID" value="NZ_SMFL01000005.1"/>
</dbReference>
<sequence length="138" mass="15566">MCKQKPPVVVVRDTKRVVNQSSGPADILVVGSRACDMADEYIQGKQAKSDQCLLKSPIVRSFEYPKQSRYHQKQAYDNSDVNKPFFRRLTVIVRLRGIYIDYFKSDLQLNSSPDNMSVLTGLAVPLQVKKSGQSISQL</sequence>
<dbReference type="AlphaFoldDB" id="A0A4R5DUD0"/>
<keyword evidence="2" id="KW-1185">Reference proteome</keyword>
<gene>
    <name evidence="1" type="ORF">E0F88_16610</name>
</gene>
<dbReference type="EMBL" id="SMFL01000005">
    <property type="protein sequence ID" value="TDE14805.1"/>
    <property type="molecule type" value="Genomic_DNA"/>
</dbReference>
<reference evidence="1 2" key="1">
    <citation type="submission" date="2019-03" db="EMBL/GenBank/DDBJ databases">
        <title>Dyadobacter AR-3-6 sp. nov., isolated from arctic soil.</title>
        <authorList>
            <person name="Chaudhary D.K."/>
        </authorList>
    </citation>
    <scope>NUCLEOTIDE SEQUENCE [LARGE SCALE GENOMIC DNA]</scope>
    <source>
        <strain evidence="1 2">AR-3-6</strain>
    </source>
</reference>
<proteinExistence type="predicted"/>
<dbReference type="Proteomes" id="UP000294850">
    <property type="component" value="Unassembled WGS sequence"/>
</dbReference>
<name>A0A4R5DUD0_9BACT</name>
<organism evidence="1 2">
    <name type="scientific">Dyadobacter psychrotolerans</name>
    <dbReference type="NCBI Taxonomy" id="2541721"/>
    <lineage>
        <taxon>Bacteria</taxon>
        <taxon>Pseudomonadati</taxon>
        <taxon>Bacteroidota</taxon>
        <taxon>Cytophagia</taxon>
        <taxon>Cytophagales</taxon>
        <taxon>Spirosomataceae</taxon>
        <taxon>Dyadobacter</taxon>
    </lineage>
</organism>
<comment type="caution">
    <text evidence="1">The sequence shown here is derived from an EMBL/GenBank/DDBJ whole genome shotgun (WGS) entry which is preliminary data.</text>
</comment>
<protein>
    <submittedName>
        <fullName evidence="1">Uncharacterized protein</fullName>
    </submittedName>
</protein>
<evidence type="ECO:0000313" key="1">
    <source>
        <dbReference type="EMBL" id="TDE14805.1"/>
    </source>
</evidence>
<accession>A0A4R5DUD0</accession>